<gene>
    <name evidence="1" type="ORF">ACFFV7_35360</name>
</gene>
<organism evidence="1 2">
    <name type="scientific">Nonomuraea spiralis</name>
    <dbReference type="NCBI Taxonomy" id="46182"/>
    <lineage>
        <taxon>Bacteria</taxon>
        <taxon>Bacillati</taxon>
        <taxon>Actinomycetota</taxon>
        <taxon>Actinomycetes</taxon>
        <taxon>Streptosporangiales</taxon>
        <taxon>Streptosporangiaceae</taxon>
        <taxon>Nonomuraea</taxon>
    </lineage>
</organism>
<protein>
    <recommendedName>
        <fullName evidence="3">HNH endonuclease</fullName>
    </recommendedName>
</protein>
<reference evidence="1 2" key="1">
    <citation type="submission" date="2024-09" db="EMBL/GenBank/DDBJ databases">
        <authorList>
            <person name="Sun Q."/>
            <person name="Mori K."/>
        </authorList>
    </citation>
    <scope>NUCLEOTIDE SEQUENCE [LARGE SCALE GENOMIC DNA]</scope>
    <source>
        <strain evidence="1 2">CCM 3426</strain>
    </source>
</reference>
<proteinExistence type="predicted"/>
<keyword evidence="2" id="KW-1185">Reference proteome</keyword>
<comment type="caution">
    <text evidence="1">The sequence shown here is derived from an EMBL/GenBank/DDBJ whole genome shotgun (WGS) entry which is preliminary data.</text>
</comment>
<evidence type="ECO:0008006" key="3">
    <source>
        <dbReference type="Google" id="ProtNLM"/>
    </source>
</evidence>
<dbReference type="EMBL" id="JBHMEI010000038">
    <property type="protein sequence ID" value="MFB9206522.1"/>
    <property type="molecule type" value="Genomic_DNA"/>
</dbReference>
<name>A0ABV5IPP9_9ACTN</name>
<sequence length="107" mass="11770">MSDRITCPDCQGRRGLRFGDLFFACRFCAGLGHVSSRNEAAAHGEPPDSPPPGWKHQVWQDNWIADVLGCRICLGAGRVMHVDRAAGTLMAVPCRCVDDEHPDRHTS</sequence>
<evidence type="ECO:0000313" key="2">
    <source>
        <dbReference type="Proteomes" id="UP001589647"/>
    </source>
</evidence>
<dbReference type="Proteomes" id="UP001589647">
    <property type="component" value="Unassembled WGS sequence"/>
</dbReference>
<dbReference type="RefSeq" id="WP_189652875.1">
    <property type="nucleotide sequence ID" value="NZ_BMRC01000032.1"/>
</dbReference>
<accession>A0ABV5IPP9</accession>
<evidence type="ECO:0000313" key="1">
    <source>
        <dbReference type="EMBL" id="MFB9206522.1"/>
    </source>
</evidence>